<protein>
    <submittedName>
        <fullName evidence="1">Uncharacterized protein</fullName>
    </submittedName>
</protein>
<sequence length="109" mass="12477">CQTSMNTTCPSFEGVRNETIQGLVNFLFTSKCTEVSVVGGTEILDSESYYSHKRGFRVDFSSNPCIDKFIKNNFHYIGNRKYGTPDKLYVACSGNMFAWKQDHWEMSAY</sequence>
<feature type="non-terminal residue" evidence="1">
    <location>
        <position position="109"/>
    </location>
</feature>
<evidence type="ECO:0000313" key="2">
    <source>
        <dbReference type="Proteomes" id="UP000193498"/>
    </source>
</evidence>
<reference evidence="1 2" key="1">
    <citation type="submission" date="2016-07" db="EMBL/GenBank/DDBJ databases">
        <title>Pervasive Adenine N6-methylation of Active Genes in Fungi.</title>
        <authorList>
            <consortium name="DOE Joint Genome Institute"/>
            <person name="Mondo S.J."/>
            <person name="Dannebaum R.O."/>
            <person name="Kuo R.C."/>
            <person name="Labutti K."/>
            <person name="Haridas S."/>
            <person name="Kuo A."/>
            <person name="Salamov A."/>
            <person name="Ahrendt S.R."/>
            <person name="Lipzen A."/>
            <person name="Sullivan W."/>
            <person name="Andreopoulos W.B."/>
            <person name="Clum A."/>
            <person name="Lindquist E."/>
            <person name="Daum C."/>
            <person name="Ramamoorthy G.K."/>
            <person name="Gryganskyi A."/>
            <person name="Culley D."/>
            <person name="Magnuson J.K."/>
            <person name="James T.Y."/>
            <person name="O'Malley M.A."/>
            <person name="Stajich J.E."/>
            <person name="Spatafora J.W."/>
            <person name="Visel A."/>
            <person name="Grigoriev I.V."/>
        </authorList>
    </citation>
    <scope>NUCLEOTIDE SEQUENCE [LARGE SCALE GENOMIC DNA]</scope>
    <source>
        <strain evidence="1 2">CBS 931.73</strain>
    </source>
</reference>
<evidence type="ECO:0000313" key="1">
    <source>
        <dbReference type="EMBL" id="ORX65408.1"/>
    </source>
</evidence>
<proteinExistence type="predicted"/>
<organism evidence="1 2">
    <name type="scientific">Basidiobolus meristosporus CBS 931.73</name>
    <dbReference type="NCBI Taxonomy" id="1314790"/>
    <lineage>
        <taxon>Eukaryota</taxon>
        <taxon>Fungi</taxon>
        <taxon>Fungi incertae sedis</taxon>
        <taxon>Zoopagomycota</taxon>
        <taxon>Entomophthoromycotina</taxon>
        <taxon>Basidiobolomycetes</taxon>
        <taxon>Basidiobolales</taxon>
        <taxon>Basidiobolaceae</taxon>
        <taxon>Basidiobolus</taxon>
    </lineage>
</organism>
<dbReference type="OrthoDB" id="3219649at2759"/>
<comment type="caution">
    <text evidence="1">The sequence shown here is derived from an EMBL/GenBank/DDBJ whole genome shotgun (WGS) entry which is preliminary data.</text>
</comment>
<keyword evidence="2" id="KW-1185">Reference proteome</keyword>
<dbReference type="Proteomes" id="UP000193498">
    <property type="component" value="Unassembled WGS sequence"/>
</dbReference>
<dbReference type="AlphaFoldDB" id="A0A1Y1VVT9"/>
<dbReference type="STRING" id="1314790.A0A1Y1VVT9"/>
<accession>A0A1Y1VVT9</accession>
<dbReference type="EMBL" id="MCFE01001141">
    <property type="protein sequence ID" value="ORX65408.1"/>
    <property type="molecule type" value="Genomic_DNA"/>
</dbReference>
<dbReference type="InParanoid" id="A0A1Y1VVT9"/>
<feature type="non-terminal residue" evidence="1">
    <location>
        <position position="1"/>
    </location>
</feature>
<name>A0A1Y1VVT9_9FUNG</name>
<gene>
    <name evidence="1" type="ORF">K493DRAFT_154077</name>
</gene>